<dbReference type="Pfam" id="PF00560">
    <property type="entry name" value="LRR_1"/>
    <property type="match status" value="1"/>
</dbReference>
<dbReference type="InterPro" id="IPR001611">
    <property type="entry name" value="Leu-rich_rpt"/>
</dbReference>
<feature type="domain" description="Leucine-rich repeat-containing N-terminal plant-type" evidence="11">
    <location>
        <begin position="27"/>
        <end position="77"/>
    </location>
</feature>
<dbReference type="EMBL" id="BTGU01000099">
    <property type="protein sequence ID" value="GMN60447.1"/>
    <property type="molecule type" value="Genomic_DNA"/>
</dbReference>
<reference evidence="12" key="1">
    <citation type="submission" date="2023-07" db="EMBL/GenBank/DDBJ databases">
        <title>draft genome sequence of fig (Ficus carica).</title>
        <authorList>
            <person name="Takahashi T."/>
            <person name="Nishimura K."/>
        </authorList>
    </citation>
    <scope>NUCLEOTIDE SEQUENCE</scope>
</reference>
<dbReference type="Gene3D" id="3.80.10.10">
    <property type="entry name" value="Ribonuclease Inhibitor"/>
    <property type="match status" value="3"/>
</dbReference>
<keyword evidence="4 10" id="KW-0732">Signal</keyword>
<evidence type="ECO:0000256" key="10">
    <source>
        <dbReference type="SAM" id="SignalP"/>
    </source>
</evidence>
<dbReference type="GO" id="GO:0016020">
    <property type="term" value="C:membrane"/>
    <property type="evidence" value="ECO:0007669"/>
    <property type="project" value="UniProtKB-SubCell"/>
</dbReference>
<comment type="caution">
    <text evidence="12">The sequence shown here is derived from an EMBL/GenBank/DDBJ whole genome shotgun (WGS) entry which is preliminary data.</text>
</comment>
<protein>
    <recommendedName>
        <fullName evidence="11">Leucine-rich repeat-containing N-terminal plant-type domain-containing protein</fullName>
    </recommendedName>
</protein>
<dbReference type="SUPFAM" id="SSF52058">
    <property type="entry name" value="L domain-like"/>
    <property type="match status" value="1"/>
</dbReference>
<dbReference type="AlphaFoldDB" id="A0AA88DRP4"/>
<evidence type="ECO:0000256" key="5">
    <source>
        <dbReference type="ARBA" id="ARBA00022737"/>
    </source>
</evidence>
<dbReference type="InterPro" id="IPR013210">
    <property type="entry name" value="LRR_N_plant-typ"/>
</dbReference>
<keyword evidence="2" id="KW-0433">Leucine-rich repeat</keyword>
<evidence type="ECO:0000256" key="4">
    <source>
        <dbReference type="ARBA" id="ARBA00022729"/>
    </source>
</evidence>
<dbReference type="InterPro" id="IPR032675">
    <property type="entry name" value="LRR_dom_sf"/>
</dbReference>
<keyword evidence="6" id="KW-1133">Transmembrane helix</keyword>
<keyword evidence="13" id="KW-1185">Reference proteome</keyword>
<organism evidence="12 13">
    <name type="scientific">Ficus carica</name>
    <name type="common">Common fig</name>
    <dbReference type="NCBI Taxonomy" id="3494"/>
    <lineage>
        <taxon>Eukaryota</taxon>
        <taxon>Viridiplantae</taxon>
        <taxon>Streptophyta</taxon>
        <taxon>Embryophyta</taxon>
        <taxon>Tracheophyta</taxon>
        <taxon>Spermatophyta</taxon>
        <taxon>Magnoliopsida</taxon>
        <taxon>eudicotyledons</taxon>
        <taxon>Gunneridae</taxon>
        <taxon>Pentapetalae</taxon>
        <taxon>rosids</taxon>
        <taxon>fabids</taxon>
        <taxon>Rosales</taxon>
        <taxon>Moraceae</taxon>
        <taxon>Ficeae</taxon>
        <taxon>Ficus</taxon>
    </lineage>
</organism>
<evidence type="ECO:0000256" key="7">
    <source>
        <dbReference type="ARBA" id="ARBA00023136"/>
    </source>
</evidence>
<dbReference type="PANTHER" id="PTHR48061">
    <property type="entry name" value="LEUCINE-RICH REPEAT RECEPTOR PROTEIN KINASE EMS1-LIKE-RELATED"/>
    <property type="match status" value="1"/>
</dbReference>
<dbReference type="FunFam" id="3.80.10.10:FF:000129">
    <property type="entry name" value="Leucine-rich repeat receptor-like kinase"/>
    <property type="match status" value="1"/>
</dbReference>
<dbReference type="Proteomes" id="UP001187192">
    <property type="component" value="Unassembled WGS sequence"/>
</dbReference>
<keyword evidence="7" id="KW-0472">Membrane</keyword>
<keyword evidence="9" id="KW-0325">Glycoprotein</keyword>
<evidence type="ECO:0000256" key="6">
    <source>
        <dbReference type="ARBA" id="ARBA00022989"/>
    </source>
</evidence>
<evidence type="ECO:0000259" key="11">
    <source>
        <dbReference type="Pfam" id="PF08263"/>
    </source>
</evidence>
<feature type="signal peptide" evidence="10">
    <location>
        <begin position="1"/>
        <end position="24"/>
    </location>
</feature>
<dbReference type="Pfam" id="PF08263">
    <property type="entry name" value="LRRNT_2"/>
    <property type="match status" value="1"/>
</dbReference>
<evidence type="ECO:0000256" key="2">
    <source>
        <dbReference type="ARBA" id="ARBA00022614"/>
    </source>
</evidence>
<evidence type="ECO:0000313" key="12">
    <source>
        <dbReference type="EMBL" id="GMN60447.1"/>
    </source>
</evidence>
<evidence type="ECO:0000313" key="13">
    <source>
        <dbReference type="Proteomes" id="UP001187192"/>
    </source>
</evidence>
<name>A0AA88DRP4_FICCA</name>
<dbReference type="PANTHER" id="PTHR48061:SF43">
    <property type="entry name" value="LEUCINE-RICH REPEAT-CONTAINING N-TERMINAL PLANT-TYPE DOMAIN-CONTAINING PROTEIN"/>
    <property type="match status" value="1"/>
</dbReference>
<feature type="chain" id="PRO_5041737330" description="Leucine-rich repeat-containing N-terminal plant-type domain-containing protein" evidence="10">
    <location>
        <begin position="25"/>
        <end position="403"/>
    </location>
</feature>
<evidence type="ECO:0000256" key="9">
    <source>
        <dbReference type="ARBA" id="ARBA00023180"/>
    </source>
</evidence>
<keyword evidence="8" id="KW-0675">Receptor</keyword>
<gene>
    <name evidence="12" type="ORF">TIFTF001_029545</name>
</gene>
<dbReference type="PROSITE" id="PS51257">
    <property type="entry name" value="PROKAR_LIPOPROTEIN"/>
    <property type="match status" value="1"/>
</dbReference>
<evidence type="ECO:0000256" key="3">
    <source>
        <dbReference type="ARBA" id="ARBA00022692"/>
    </source>
</evidence>
<sequence length="403" mass="45099">MRLFSTTPLLHLLILSCLFSHVHPLCHPDESAALLELKDSFIIRQNASVDPLAYPKVASWSSKEKDDCCSWDGVECDEHNSHSLNLAHNDFNGSLIPYQLSHLPSLTYLDLSDSIFAGQIPLEISQLSNLSFLDLSQNQLELKRPDFSTFVRNLSKIKYLSLSYVDISSPVPSFLANFSSLTSLRLEHCGLYGEFPIDIFQLPNLQFLVLTKNTNLTGSFPEFHAECGFHGPLPSSLSRLSNLQLLELGRNAFSGTVDFNMFLNMKNLTIFGLSGNMLSVLIRENRTTISTNATLPKFKILSLGSCNLTTFPGFLRHQYGLTRLDLSNNSMHGKVPKWIWNTSIEILDIHDNFCTGFSIDVLPSMSLRYLDFSRNSFMGALPIPPPSTNYFDGSKNELSGEIS</sequence>
<comment type="subcellular location">
    <subcellularLocation>
        <location evidence="1">Membrane</location>
        <topology evidence="1">Single-pass type I membrane protein</topology>
    </subcellularLocation>
</comment>
<evidence type="ECO:0000256" key="8">
    <source>
        <dbReference type="ARBA" id="ARBA00023170"/>
    </source>
</evidence>
<evidence type="ECO:0000256" key="1">
    <source>
        <dbReference type="ARBA" id="ARBA00004479"/>
    </source>
</evidence>
<accession>A0AA88DRP4</accession>
<proteinExistence type="predicted"/>
<keyword evidence="5" id="KW-0677">Repeat</keyword>
<dbReference type="InterPro" id="IPR046956">
    <property type="entry name" value="RLP23-like"/>
</dbReference>
<keyword evidence="3" id="KW-0812">Transmembrane</keyword>